<dbReference type="GeneID" id="83062158"/>
<dbReference type="RefSeq" id="WP_096376312.1">
    <property type="nucleotide sequence ID" value="NZ_AP014940.1"/>
</dbReference>
<evidence type="ECO:0000313" key="3">
    <source>
        <dbReference type="EMBL" id="BAV95709.1"/>
    </source>
</evidence>
<dbReference type="Pfam" id="PF13340">
    <property type="entry name" value="DUF4096"/>
    <property type="match status" value="1"/>
</dbReference>
<dbReference type="EMBL" id="AP014940">
    <property type="protein sequence ID" value="BAV95709.1"/>
    <property type="molecule type" value="Genomic_DNA"/>
</dbReference>
<organism evidence="3 4">
    <name type="scientific">Lysobacter enzymogenes</name>
    <dbReference type="NCBI Taxonomy" id="69"/>
    <lineage>
        <taxon>Bacteria</taxon>
        <taxon>Pseudomonadati</taxon>
        <taxon>Pseudomonadota</taxon>
        <taxon>Gammaproteobacteria</taxon>
        <taxon>Lysobacterales</taxon>
        <taxon>Lysobacteraceae</taxon>
        <taxon>Lysobacter</taxon>
    </lineage>
</organism>
<dbReference type="PANTHER" id="PTHR46637:SF1">
    <property type="entry name" value="BLL5188 PROTEIN"/>
    <property type="match status" value="1"/>
</dbReference>
<name>A0AAU9AHU6_LYSEN</name>
<gene>
    <name evidence="3" type="ORF">LEN_0222</name>
</gene>
<dbReference type="KEGG" id="lem:LEN_0222"/>
<feature type="domain" description="Insertion element IS402-like" evidence="2">
    <location>
        <begin position="9"/>
        <end position="78"/>
    </location>
</feature>
<accession>A0AAU9AHU6</accession>
<dbReference type="AlphaFoldDB" id="A0AAU9AHU6"/>
<dbReference type="Proteomes" id="UP000218824">
    <property type="component" value="Chromosome"/>
</dbReference>
<sequence length="118" mass="14130">MRIELSPWQWQRIADRLPPTLRRRADRNAARYKRFVEEVLQVATGDMRWRELKSPNGSWRTVYVRFHRWSEDGVWDRVIAALEPSPELSGALQRRVGEHRRASKRRKQRSAEPARDEP</sequence>
<reference evidence="3 4" key="1">
    <citation type="journal article" date="2017" name="DNA Res.">
        <title>Complete genome sequence and expression profile of the commercial lytic enzyme producer Lysobacter enzymogenes M497-1.</title>
        <authorList>
            <person name="Takami H."/>
            <person name="Toyoda A."/>
            <person name="Uchiyama I."/>
            <person name="Itoh T."/>
            <person name="Takaki Y."/>
            <person name="Arai W."/>
            <person name="Nishi S."/>
            <person name="Kawai M."/>
            <person name="Shinya K."/>
            <person name="Ikeda H."/>
        </authorList>
    </citation>
    <scope>NUCLEOTIDE SEQUENCE [LARGE SCALE GENOMIC DNA]</scope>
    <source>
        <strain evidence="3 4">M497-1</strain>
    </source>
</reference>
<dbReference type="InterPro" id="IPR025161">
    <property type="entry name" value="IS402-like_dom"/>
</dbReference>
<dbReference type="InterPro" id="IPR052909">
    <property type="entry name" value="Transposase_6_like"/>
</dbReference>
<evidence type="ECO:0000256" key="1">
    <source>
        <dbReference type="SAM" id="MobiDB-lite"/>
    </source>
</evidence>
<evidence type="ECO:0000313" key="4">
    <source>
        <dbReference type="Proteomes" id="UP000218824"/>
    </source>
</evidence>
<feature type="region of interest" description="Disordered" evidence="1">
    <location>
        <begin position="90"/>
        <end position="118"/>
    </location>
</feature>
<evidence type="ECO:0000259" key="2">
    <source>
        <dbReference type="Pfam" id="PF13340"/>
    </source>
</evidence>
<protein>
    <submittedName>
        <fullName evidence="3">IS298, transposase ORF A</fullName>
    </submittedName>
</protein>
<proteinExistence type="predicted"/>
<feature type="compositionally biased region" description="Basic and acidic residues" evidence="1">
    <location>
        <begin position="109"/>
        <end position="118"/>
    </location>
</feature>
<dbReference type="PANTHER" id="PTHR46637">
    <property type="entry name" value="TIS1421-TRANSPOSASE PROTEIN A"/>
    <property type="match status" value="1"/>
</dbReference>